<gene>
    <name evidence="1" type="ORF">BDZ94DRAFT_6118</name>
</gene>
<organism evidence="1 2">
    <name type="scientific">Collybia nuda</name>
    <dbReference type="NCBI Taxonomy" id="64659"/>
    <lineage>
        <taxon>Eukaryota</taxon>
        <taxon>Fungi</taxon>
        <taxon>Dikarya</taxon>
        <taxon>Basidiomycota</taxon>
        <taxon>Agaricomycotina</taxon>
        <taxon>Agaricomycetes</taxon>
        <taxon>Agaricomycetidae</taxon>
        <taxon>Agaricales</taxon>
        <taxon>Tricholomatineae</taxon>
        <taxon>Clitocybaceae</taxon>
        <taxon>Collybia</taxon>
    </lineage>
</organism>
<keyword evidence="2" id="KW-1185">Reference proteome</keyword>
<reference evidence="1" key="1">
    <citation type="submission" date="2020-11" db="EMBL/GenBank/DDBJ databases">
        <authorList>
            <consortium name="DOE Joint Genome Institute"/>
            <person name="Ahrendt S."/>
            <person name="Riley R."/>
            <person name="Andreopoulos W."/>
            <person name="Labutti K."/>
            <person name="Pangilinan J."/>
            <person name="Ruiz-Duenas F.J."/>
            <person name="Barrasa J.M."/>
            <person name="Sanchez-Garcia M."/>
            <person name="Camarero S."/>
            <person name="Miyauchi S."/>
            <person name="Serrano A."/>
            <person name="Linde D."/>
            <person name="Babiker R."/>
            <person name="Drula E."/>
            <person name="Ayuso-Fernandez I."/>
            <person name="Pacheco R."/>
            <person name="Padilla G."/>
            <person name="Ferreira P."/>
            <person name="Barriuso J."/>
            <person name="Kellner H."/>
            <person name="Castanera R."/>
            <person name="Alfaro M."/>
            <person name="Ramirez L."/>
            <person name="Pisabarro A.G."/>
            <person name="Kuo A."/>
            <person name="Tritt A."/>
            <person name="Lipzen A."/>
            <person name="He G."/>
            <person name="Yan M."/>
            <person name="Ng V."/>
            <person name="Cullen D."/>
            <person name="Martin F."/>
            <person name="Rosso M.-N."/>
            <person name="Henrissat B."/>
            <person name="Hibbett D."/>
            <person name="Martinez A.T."/>
            <person name="Grigoriev I.V."/>
        </authorList>
    </citation>
    <scope>NUCLEOTIDE SEQUENCE</scope>
    <source>
        <strain evidence="1">CBS 247.69</strain>
    </source>
</reference>
<dbReference type="Proteomes" id="UP000807353">
    <property type="component" value="Unassembled WGS sequence"/>
</dbReference>
<protein>
    <recommendedName>
        <fullName evidence="3">F-box domain-containing protein</fullName>
    </recommendedName>
</protein>
<accession>A0A9P5YGM2</accession>
<proteinExistence type="predicted"/>
<dbReference type="InterPro" id="IPR032675">
    <property type="entry name" value="LRR_dom_sf"/>
</dbReference>
<evidence type="ECO:0000313" key="2">
    <source>
        <dbReference type="Proteomes" id="UP000807353"/>
    </source>
</evidence>
<dbReference type="SUPFAM" id="SSF52047">
    <property type="entry name" value="RNI-like"/>
    <property type="match status" value="1"/>
</dbReference>
<dbReference type="Gene3D" id="3.80.10.10">
    <property type="entry name" value="Ribonuclease Inhibitor"/>
    <property type="match status" value="1"/>
</dbReference>
<evidence type="ECO:0000313" key="1">
    <source>
        <dbReference type="EMBL" id="KAF9469547.1"/>
    </source>
</evidence>
<name>A0A9P5YGM2_9AGAR</name>
<comment type="caution">
    <text evidence="1">The sequence shown here is derived from an EMBL/GenBank/DDBJ whole genome shotgun (WGS) entry which is preliminary data.</text>
</comment>
<dbReference type="EMBL" id="MU150229">
    <property type="protein sequence ID" value="KAF9469547.1"/>
    <property type="molecule type" value="Genomic_DNA"/>
</dbReference>
<evidence type="ECO:0008006" key="3">
    <source>
        <dbReference type="Google" id="ProtNLM"/>
    </source>
</evidence>
<sequence length="288" mass="32237">MDRIPQEICSDIMDYIPDKRTLSVLLASSRHFAPEANRRLFRYFSSNNNPQHQTLFLTALLSPTQPYRGLIVHRLSLRLAYNDPASSSILTLLTLALPHLSNLTHLTLSSQYDTDFRTVLPFADPAPFQLHSLTLEWDQHGDPEPDPTQPAFLPRFLASQHALEELALPNNYYHLPGLPQTALQRVQRVWGPIDFVREIANGRPGITHARCEDGVWWTGLALPGGFLSQLTVLNLSTAVGRPFLRTIAAHLEVLEVLVLGDFHVSTKSDLGPPFFFLARIPADGPTDP</sequence>
<dbReference type="AlphaFoldDB" id="A0A9P5YGM2"/>